<name>A0A397B8K0_APHAT</name>
<evidence type="ECO:0000313" key="1">
    <source>
        <dbReference type="EMBL" id="RHY16699.1"/>
    </source>
</evidence>
<evidence type="ECO:0000313" key="10">
    <source>
        <dbReference type="Proteomes" id="UP000286510"/>
    </source>
</evidence>
<comment type="caution">
    <text evidence="1">The sequence shown here is derived from an EMBL/GenBank/DDBJ whole genome shotgun (WGS) entry which is preliminary data.</text>
</comment>
<evidence type="ECO:0000313" key="8">
    <source>
        <dbReference type="Proteomes" id="UP000266643"/>
    </source>
</evidence>
<evidence type="ECO:0000313" key="2">
    <source>
        <dbReference type="EMBL" id="RHY48169.1"/>
    </source>
</evidence>
<dbReference type="EMBL" id="QUTF01012779">
    <property type="protein sequence ID" value="RHZ21558.1"/>
    <property type="molecule type" value="Genomic_DNA"/>
</dbReference>
<gene>
    <name evidence="1" type="ORF">DYB25_011375</name>
    <name evidence="3" type="ORF">DYB26_002499</name>
    <name evidence="5" type="ORF">DYB28_007679</name>
    <name evidence="2" type="ORF">DYB30_007931</name>
    <name evidence="4" type="ORF">DYB31_010901</name>
</gene>
<dbReference type="Proteomes" id="UP000266643">
    <property type="component" value="Unassembled WGS sequence"/>
</dbReference>
<dbReference type="EMBL" id="QUTA01005216">
    <property type="protein sequence ID" value="RHY16699.1"/>
    <property type="molecule type" value="Genomic_DNA"/>
</dbReference>
<evidence type="ECO:0000313" key="9">
    <source>
        <dbReference type="Proteomes" id="UP000275652"/>
    </source>
</evidence>
<sequence>MNETFLPFDVDPAAAASSVDMDHAFLTFKHKTEVYHKYIFAKEVVTFRNLLAQVRADNANLAFEALDL</sequence>
<evidence type="ECO:0000313" key="5">
    <source>
        <dbReference type="EMBL" id="RLN97709.1"/>
    </source>
</evidence>
<reference evidence="5 9" key="1">
    <citation type="journal article" date="2018" name="J. Invertebr. Pathol.">
        <title>New genotyping method for the causative agent of crayfish plague (Aphanomyces astaci) based on whole genome data.</title>
        <authorList>
            <person name="Minardi D."/>
            <person name="Studholme D.J."/>
            <person name="van der Giezen M."/>
            <person name="Pretto T."/>
            <person name="Oidtmann B."/>
        </authorList>
    </citation>
    <scope>NUCLEOTIDE SEQUENCE [LARGE SCALE GENOMIC DNA]</scope>
    <source>
        <strain evidence="5 9">KB13</strain>
    </source>
</reference>
<evidence type="ECO:0000313" key="3">
    <source>
        <dbReference type="EMBL" id="RHZ21558.1"/>
    </source>
</evidence>
<evidence type="ECO:0000313" key="6">
    <source>
        <dbReference type="Proteomes" id="UP000266196"/>
    </source>
</evidence>
<dbReference type="Proteomes" id="UP000266196">
    <property type="component" value="Unassembled WGS sequence"/>
</dbReference>
<accession>A0A397B8K0</accession>
<proteinExistence type="predicted"/>
<dbReference type="VEuPathDB" id="FungiDB:H257_08916"/>
<dbReference type="Proteomes" id="UP000286510">
    <property type="component" value="Unassembled WGS sequence"/>
</dbReference>
<dbReference type="EMBL" id="QUTE01008968">
    <property type="protein sequence ID" value="RHZ21576.1"/>
    <property type="molecule type" value="Genomic_DNA"/>
</dbReference>
<evidence type="ECO:0000313" key="4">
    <source>
        <dbReference type="EMBL" id="RHZ21576.1"/>
    </source>
</evidence>
<dbReference type="AlphaFoldDB" id="A0A397B8K0"/>
<dbReference type="EMBL" id="QUTI01056324">
    <property type="protein sequence ID" value="RLN97709.1"/>
    <property type="molecule type" value="Genomic_DNA"/>
</dbReference>
<evidence type="ECO:0000313" key="7">
    <source>
        <dbReference type="Proteomes" id="UP000266239"/>
    </source>
</evidence>
<reference evidence="6 7" key="2">
    <citation type="submission" date="2018-08" db="EMBL/GenBank/DDBJ databases">
        <title>Aphanomyces genome sequencing and annotation.</title>
        <authorList>
            <person name="Minardi D."/>
            <person name="Oidtmann B."/>
            <person name="Van Der Giezen M."/>
            <person name="Studholme D.J."/>
        </authorList>
    </citation>
    <scope>NUCLEOTIDE SEQUENCE [LARGE SCALE GENOMIC DNA]</scope>
    <source>
        <strain evidence="4 6">197901</strain>
        <strain evidence="2 8">D2</strain>
        <strain evidence="3 10">FDL457</strain>
        <strain evidence="1 7">Yx</strain>
    </source>
</reference>
<dbReference type="Proteomes" id="UP000266239">
    <property type="component" value="Unassembled WGS sequence"/>
</dbReference>
<dbReference type="EMBL" id="QUTD01007941">
    <property type="protein sequence ID" value="RHY48169.1"/>
    <property type="molecule type" value="Genomic_DNA"/>
</dbReference>
<protein>
    <submittedName>
        <fullName evidence="1">Uncharacterized protein</fullName>
    </submittedName>
</protein>
<organism evidence="1 7">
    <name type="scientific">Aphanomyces astaci</name>
    <name type="common">Crayfish plague agent</name>
    <dbReference type="NCBI Taxonomy" id="112090"/>
    <lineage>
        <taxon>Eukaryota</taxon>
        <taxon>Sar</taxon>
        <taxon>Stramenopiles</taxon>
        <taxon>Oomycota</taxon>
        <taxon>Saprolegniomycetes</taxon>
        <taxon>Saprolegniales</taxon>
        <taxon>Verrucalvaceae</taxon>
        <taxon>Aphanomyces</taxon>
    </lineage>
</organism>
<dbReference type="Proteomes" id="UP000275652">
    <property type="component" value="Unassembled WGS sequence"/>
</dbReference>